<evidence type="ECO:0000313" key="3">
    <source>
        <dbReference type="Proteomes" id="UP001590951"/>
    </source>
</evidence>
<sequence length="398" mass="46588">MFRISQKLDGSNTLASIKGSFHRDKNFDINERELGNIYAPLNQETREIRLLRLSPSLILEEQPRCFLETVSLDENPCFEALSYAWGNPNIKRPTELENREWLVTNNLEAGFRYLRSPSEERTLWIDVLCIIQESIEERNSQVLPYEVDLFYRRKIQGLARLLDKKLGKERVKHVIKLFEIPWWKRVWAQQEYILAKQVTIHCGDRSVGYEALTRFSEDPYGFISGWEGEFTGLTSTLVRSAYMRDLYKVHGSHNLSFVITLAERCFYDCTDLRDSIYGFLGLAHGQLAEEIMDYYQCSVEKAFHNFAMQLILSTKYLALLSLTTFKGKEKRIVPTWVPDWPRLGQIHDDAVRNWQSRMQRFAQLPYFDACGSHLLIFDPKDDTTSQAQRHVHGKNCRH</sequence>
<proteinExistence type="predicted"/>
<dbReference type="InterPro" id="IPR052895">
    <property type="entry name" value="HetReg/Transcr_Mod"/>
</dbReference>
<dbReference type="Pfam" id="PF06985">
    <property type="entry name" value="HET"/>
    <property type="match status" value="1"/>
</dbReference>
<feature type="domain" description="Heterokaryon incompatibility" evidence="1">
    <location>
        <begin position="78"/>
        <end position="142"/>
    </location>
</feature>
<dbReference type="EMBL" id="JBHFEH010000016">
    <property type="protein sequence ID" value="KAL2054189.1"/>
    <property type="molecule type" value="Genomic_DNA"/>
</dbReference>
<reference evidence="2 3" key="1">
    <citation type="submission" date="2024-09" db="EMBL/GenBank/DDBJ databases">
        <title>Rethinking Asexuality: The Enigmatic Case of Functional Sexual Genes in Lepraria (Stereocaulaceae).</title>
        <authorList>
            <person name="Doellman M."/>
            <person name="Sun Y."/>
            <person name="Barcenas-Pena A."/>
            <person name="Lumbsch H.T."/>
            <person name="Grewe F."/>
        </authorList>
    </citation>
    <scope>NUCLEOTIDE SEQUENCE [LARGE SCALE GENOMIC DNA]</scope>
    <source>
        <strain evidence="2 3">Grewe 0041</strain>
    </source>
</reference>
<dbReference type="PANTHER" id="PTHR24148">
    <property type="entry name" value="ANKYRIN REPEAT DOMAIN-CONTAINING PROTEIN 39 HOMOLOG-RELATED"/>
    <property type="match status" value="1"/>
</dbReference>
<evidence type="ECO:0000313" key="2">
    <source>
        <dbReference type="EMBL" id="KAL2054189.1"/>
    </source>
</evidence>
<evidence type="ECO:0000259" key="1">
    <source>
        <dbReference type="Pfam" id="PF06985"/>
    </source>
</evidence>
<comment type="caution">
    <text evidence="2">The sequence shown here is derived from an EMBL/GenBank/DDBJ whole genome shotgun (WGS) entry which is preliminary data.</text>
</comment>
<organism evidence="2 3">
    <name type="scientific">Lepraria finkii</name>
    <dbReference type="NCBI Taxonomy" id="1340010"/>
    <lineage>
        <taxon>Eukaryota</taxon>
        <taxon>Fungi</taxon>
        <taxon>Dikarya</taxon>
        <taxon>Ascomycota</taxon>
        <taxon>Pezizomycotina</taxon>
        <taxon>Lecanoromycetes</taxon>
        <taxon>OSLEUM clade</taxon>
        <taxon>Lecanoromycetidae</taxon>
        <taxon>Lecanorales</taxon>
        <taxon>Lecanorineae</taxon>
        <taxon>Stereocaulaceae</taxon>
        <taxon>Lepraria</taxon>
    </lineage>
</organism>
<protein>
    <recommendedName>
        <fullName evidence="1">Heterokaryon incompatibility domain-containing protein</fullName>
    </recommendedName>
</protein>
<dbReference type="InterPro" id="IPR010730">
    <property type="entry name" value="HET"/>
</dbReference>
<keyword evidence="3" id="KW-1185">Reference proteome</keyword>
<accession>A0ABR4B8N3</accession>
<dbReference type="Proteomes" id="UP001590951">
    <property type="component" value="Unassembled WGS sequence"/>
</dbReference>
<name>A0ABR4B8N3_9LECA</name>
<dbReference type="PANTHER" id="PTHR24148:SF64">
    <property type="entry name" value="HETEROKARYON INCOMPATIBILITY DOMAIN-CONTAINING PROTEIN"/>
    <property type="match status" value="1"/>
</dbReference>
<gene>
    <name evidence="2" type="ORF">ABVK25_005330</name>
</gene>